<evidence type="ECO:0000313" key="3">
    <source>
        <dbReference type="Proteomes" id="UP000002384"/>
    </source>
</evidence>
<protein>
    <recommendedName>
        <fullName evidence="4">DUF389 domain-containing protein</fullName>
    </recommendedName>
</protein>
<keyword evidence="3" id="KW-1185">Reference proteome</keyword>
<keyword evidence="1" id="KW-1133">Transmembrane helix</keyword>
<evidence type="ECO:0008006" key="4">
    <source>
        <dbReference type="Google" id="ProtNLM"/>
    </source>
</evidence>
<dbReference type="HOGENOM" id="CLU_056545_1_0_3"/>
<organism evidence="2 3">
    <name type="scientific">Gloeothece citriformis (strain PCC 7424)</name>
    <name type="common">Cyanothece sp. (strain PCC 7424)</name>
    <dbReference type="NCBI Taxonomy" id="65393"/>
    <lineage>
        <taxon>Bacteria</taxon>
        <taxon>Bacillati</taxon>
        <taxon>Cyanobacteriota</taxon>
        <taxon>Cyanophyceae</taxon>
        <taxon>Oscillatoriophycideae</taxon>
        <taxon>Chroococcales</taxon>
        <taxon>Aphanothecaceae</taxon>
        <taxon>Gloeothece</taxon>
        <taxon>Gloeothece citriformis</taxon>
    </lineage>
</organism>
<keyword evidence="1" id="KW-0472">Membrane</keyword>
<feature type="transmembrane region" description="Helical" evidence="1">
    <location>
        <begin position="195"/>
        <end position="220"/>
    </location>
</feature>
<name>B7KAU4_GLOC7</name>
<feature type="transmembrane region" description="Helical" evidence="1">
    <location>
        <begin position="32"/>
        <end position="51"/>
    </location>
</feature>
<dbReference type="RefSeq" id="WP_012597716.1">
    <property type="nucleotide sequence ID" value="NC_011729.1"/>
</dbReference>
<gene>
    <name evidence="2" type="ordered locus">PCC7424_0298</name>
</gene>
<dbReference type="PANTHER" id="PTHR20992:SF9">
    <property type="entry name" value="AT15442P-RELATED"/>
    <property type="match status" value="1"/>
</dbReference>
<dbReference type="PANTHER" id="PTHR20992">
    <property type="entry name" value="AT15442P-RELATED"/>
    <property type="match status" value="1"/>
</dbReference>
<dbReference type="InterPro" id="IPR005240">
    <property type="entry name" value="DUF389"/>
</dbReference>
<dbReference type="Proteomes" id="UP000002384">
    <property type="component" value="Chromosome"/>
</dbReference>
<feature type="transmembrane region" description="Helical" evidence="1">
    <location>
        <begin position="229"/>
        <end position="249"/>
    </location>
</feature>
<sequence>MLEQPQKPLVVSQILSIGELNISLEEASLPSISFYALLGLATTIASLGLLGNNTATIIGAMIVAPLMNPIVTLAYGIISGKKRFLLYPAIAIVTGTLLVVLFAFVLTNLLGTQVVGGEILGRTAPNLIDLGVAIASGSAAGLAYSRRNISSALPGVAIAVALVPPLCVTGIGLALGNDAVVDIGLSSRFNDTLDIAAGSFLLFLTNLGGIVFSAGFVFLLQGYGILRKAIVGLSLTLVIVAILSLPLNYRLQEFLFKNRIIHSLNRFGNTYVQEKDWIERTDAKNIYVDNQQEQVYIKLNIVAPEMAFSQEDFNRVKEFLSQDLNKPVTLDVQLFTFEIFN</sequence>
<evidence type="ECO:0000256" key="1">
    <source>
        <dbReference type="SAM" id="Phobius"/>
    </source>
</evidence>
<dbReference type="KEGG" id="cyc:PCC7424_0298"/>
<dbReference type="AlphaFoldDB" id="B7KAU4"/>
<feature type="transmembrane region" description="Helical" evidence="1">
    <location>
        <begin position="57"/>
        <end position="78"/>
    </location>
</feature>
<dbReference type="OrthoDB" id="9790659at2"/>
<feature type="transmembrane region" description="Helical" evidence="1">
    <location>
        <begin position="156"/>
        <end position="175"/>
    </location>
</feature>
<feature type="transmembrane region" description="Helical" evidence="1">
    <location>
        <begin position="85"/>
        <end position="107"/>
    </location>
</feature>
<dbReference type="Pfam" id="PF04087">
    <property type="entry name" value="DUF389"/>
    <property type="match status" value="1"/>
</dbReference>
<keyword evidence="1" id="KW-0812">Transmembrane</keyword>
<evidence type="ECO:0000313" key="2">
    <source>
        <dbReference type="EMBL" id="ACK68766.1"/>
    </source>
</evidence>
<accession>B7KAU4</accession>
<proteinExistence type="predicted"/>
<dbReference type="STRING" id="65393.PCC7424_0298"/>
<dbReference type="EMBL" id="CP001291">
    <property type="protein sequence ID" value="ACK68766.1"/>
    <property type="molecule type" value="Genomic_DNA"/>
</dbReference>
<dbReference type="eggNOG" id="COG1808">
    <property type="taxonomic scope" value="Bacteria"/>
</dbReference>
<reference evidence="3" key="1">
    <citation type="journal article" date="2011" name="MBio">
        <title>Novel metabolic attributes of the genus Cyanothece, comprising a group of unicellular nitrogen-fixing Cyanobacteria.</title>
        <authorList>
            <person name="Bandyopadhyay A."/>
            <person name="Elvitigala T."/>
            <person name="Welsh E."/>
            <person name="Stockel J."/>
            <person name="Liberton M."/>
            <person name="Min H."/>
            <person name="Sherman L.A."/>
            <person name="Pakrasi H.B."/>
        </authorList>
    </citation>
    <scope>NUCLEOTIDE SEQUENCE [LARGE SCALE GENOMIC DNA]</scope>
    <source>
        <strain evidence="3">PCC 7424</strain>
    </source>
</reference>